<proteinExistence type="predicted"/>
<protein>
    <submittedName>
        <fullName evidence="1">Uncharacterized protein</fullName>
    </submittedName>
</protein>
<comment type="caution">
    <text evidence="1">The sequence shown here is derived from an EMBL/GenBank/DDBJ whole genome shotgun (WGS) entry which is preliminary data.</text>
</comment>
<sequence>MQISVALTQPLGALRAEPEVQLRALPWAIYLKILKKIAGGVA</sequence>
<evidence type="ECO:0000313" key="1">
    <source>
        <dbReference type="EMBL" id="KRY44167.1"/>
    </source>
</evidence>
<reference evidence="1 2" key="1">
    <citation type="submission" date="2015-01" db="EMBL/GenBank/DDBJ databases">
        <title>Evolution of Trichinella species and genotypes.</title>
        <authorList>
            <person name="Korhonen P.K."/>
            <person name="Edoardo P."/>
            <person name="Giuseppe L.R."/>
            <person name="Gasser R.B."/>
        </authorList>
    </citation>
    <scope>NUCLEOTIDE SEQUENCE [LARGE SCALE GENOMIC DNA]</scope>
    <source>
        <strain evidence="1">ISS120</strain>
    </source>
</reference>
<organism evidence="1 2">
    <name type="scientific">Trichinella britovi</name>
    <name type="common">Parasitic roundworm</name>
    <dbReference type="NCBI Taxonomy" id="45882"/>
    <lineage>
        <taxon>Eukaryota</taxon>
        <taxon>Metazoa</taxon>
        <taxon>Ecdysozoa</taxon>
        <taxon>Nematoda</taxon>
        <taxon>Enoplea</taxon>
        <taxon>Dorylaimia</taxon>
        <taxon>Trichinellida</taxon>
        <taxon>Trichinellidae</taxon>
        <taxon>Trichinella</taxon>
    </lineage>
</organism>
<gene>
    <name evidence="1" type="ORF">T03_6907</name>
</gene>
<name>A0A0V1C4N1_TRIBR</name>
<dbReference type="EMBL" id="JYDI01000701">
    <property type="protein sequence ID" value="KRY44167.1"/>
    <property type="molecule type" value="Genomic_DNA"/>
</dbReference>
<accession>A0A0V1C4N1</accession>
<dbReference type="AlphaFoldDB" id="A0A0V1C4N1"/>
<keyword evidence="2" id="KW-1185">Reference proteome</keyword>
<evidence type="ECO:0000313" key="2">
    <source>
        <dbReference type="Proteomes" id="UP000054653"/>
    </source>
</evidence>
<dbReference type="Proteomes" id="UP000054653">
    <property type="component" value="Unassembled WGS sequence"/>
</dbReference>